<comment type="caution">
    <text evidence="1">The sequence shown here is derived from an EMBL/GenBank/DDBJ whole genome shotgun (WGS) entry which is preliminary data.</text>
</comment>
<name>A0A5C6CYH2_9BACT</name>
<gene>
    <name evidence="1" type="ORF">Pla144_18780</name>
</gene>
<evidence type="ECO:0000313" key="2">
    <source>
        <dbReference type="Proteomes" id="UP000318437"/>
    </source>
</evidence>
<dbReference type="Proteomes" id="UP000318437">
    <property type="component" value="Unassembled WGS sequence"/>
</dbReference>
<proteinExistence type="predicted"/>
<dbReference type="AlphaFoldDB" id="A0A5C6CYH2"/>
<protein>
    <submittedName>
        <fullName evidence="1">Uncharacterized protein</fullName>
    </submittedName>
</protein>
<evidence type="ECO:0000313" key="1">
    <source>
        <dbReference type="EMBL" id="TWU28587.1"/>
    </source>
</evidence>
<keyword evidence="2" id="KW-1185">Reference proteome</keyword>
<accession>A0A5C6CYH2</accession>
<sequence>MQISWIQPLSRQKSGCQFESPGGVHILLLTLLAGAEAHSPSFTEPPRARLPLLARHGPVNTVRAAARKVVTTVIVDPIVKL</sequence>
<reference evidence="1 2" key="1">
    <citation type="submission" date="2019-02" db="EMBL/GenBank/DDBJ databases">
        <title>Deep-cultivation of Planctomycetes and their phenomic and genomic characterization uncovers novel biology.</title>
        <authorList>
            <person name="Wiegand S."/>
            <person name="Jogler M."/>
            <person name="Boedeker C."/>
            <person name="Pinto D."/>
            <person name="Vollmers J."/>
            <person name="Rivas-Marin E."/>
            <person name="Kohn T."/>
            <person name="Peeters S.H."/>
            <person name="Heuer A."/>
            <person name="Rast P."/>
            <person name="Oberbeckmann S."/>
            <person name="Bunk B."/>
            <person name="Jeske O."/>
            <person name="Meyerdierks A."/>
            <person name="Storesund J.E."/>
            <person name="Kallscheuer N."/>
            <person name="Luecker S."/>
            <person name="Lage O.M."/>
            <person name="Pohl T."/>
            <person name="Merkel B.J."/>
            <person name="Hornburger P."/>
            <person name="Mueller R.-W."/>
            <person name="Bruemmer F."/>
            <person name="Labrenz M."/>
            <person name="Spormann A.M."/>
            <person name="Op Den Camp H."/>
            <person name="Overmann J."/>
            <person name="Amann R."/>
            <person name="Jetten M.S.M."/>
            <person name="Mascher T."/>
            <person name="Medema M.H."/>
            <person name="Devos D.P."/>
            <person name="Kaster A.-K."/>
            <person name="Ovreas L."/>
            <person name="Rohde M."/>
            <person name="Galperin M.Y."/>
            <person name="Jogler C."/>
        </authorList>
    </citation>
    <scope>NUCLEOTIDE SEQUENCE [LARGE SCALE GENOMIC DNA]</scope>
    <source>
        <strain evidence="1 2">Pla144</strain>
    </source>
</reference>
<dbReference type="EMBL" id="SJPS01000002">
    <property type="protein sequence ID" value="TWU28587.1"/>
    <property type="molecule type" value="Genomic_DNA"/>
</dbReference>
<organism evidence="1 2">
    <name type="scientific">Bythopirellula polymerisocia</name>
    <dbReference type="NCBI Taxonomy" id="2528003"/>
    <lineage>
        <taxon>Bacteria</taxon>
        <taxon>Pseudomonadati</taxon>
        <taxon>Planctomycetota</taxon>
        <taxon>Planctomycetia</taxon>
        <taxon>Pirellulales</taxon>
        <taxon>Lacipirellulaceae</taxon>
        <taxon>Bythopirellula</taxon>
    </lineage>
</organism>